<protein>
    <submittedName>
        <fullName evidence="2">Uncharacterized protein</fullName>
    </submittedName>
</protein>
<evidence type="ECO:0000256" key="1">
    <source>
        <dbReference type="SAM" id="MobiDB-lite"/>
    </source>
</evidence>
<sequence length="118" mass="13550">MKSTPIKVMEETAAIHPLDKRRDAKIMGQTEKYKCLPNHPMRQRMNGITNNRFKHSSFIHDSKSLAKEHQDSIPSSTLPLDPSDLQQPLTEDHFILRSTHQFHTSPHGTLMMTQPNLP</sequence>
<dbReference type="Proteomes" id="UP001519460">
    <property type="component" value="Unassembled WGS sequence"/>
</dbReference>
<comment type="caution">
    <text evidence="2">The sequence shown here is derived from an EMBL/GenBank/DDBJ whole genome shotgun (WGS) entry which is preliminary data.</text>
</comment>
<evidence type="ECO:0000313" key="3">
    <source>
        <dbReference type="Proteomes" id="UP001519460"/>
    </source>
</evidence>
<evidence type="ECO:0000313" key="2">
    <source>
        <dbReference type="EMBL" id="KAK7496710.1"/>
    </source>
</evidence>
<name>A0ABD0LBJ8_9CAEN</name>
<reference evidence="2 3" key="1">
    <citation type="journal article" date="2023" name="Sci. Data">
        <title>Genome assembly of the Korean intertidal mud-creeper Batillaria attramentaria.</title>
        <authorList>
            <person name="Patra A.K."/>
            <person name="Ho P.T."/>
            <person name="Jun S."/>
            <person name="Lee S.J."/>
            <person name="Kim Y."/>
            <person name="Won Y.J."/>
        </authorList>
    </citation>
    <scope>NUCLEOTIDE SEQUENCE [LARGE SCALE GENOMIC DNA]</scope>
    <source>
        <strain evidence="2">Wonlab-2016</strain>
    </source>
</reference>
<keyword evidence="3" id="KW-1185">Reference proteome</keyword>
<organism evidence="2 3">
    <name type="scientific">Batillaria attramentaria</name>
    <dbReference type="NCBI Taxonomy" id="370345"/>
    <lineage>
        <taxon>Eukaryota</taxon>
        <taxon>Metazoa</taxon>
        <taxon>Spiralia</taxon>
        <taxon>Lophotrochozoa</taxon>
        <taxon>Mollusca</taxon>
        <taxon>Gastropoda</taxon>
        <taxon>Caenogastropoda</taxon>
        <taxon>Sorbeoconcha</taxon>
        <taxon>Cerithioidea</taxon>
        <taxon>Batillariidae</taxon>
        <taxon>Batillaria</taxon>
    </lineage>
</organism>
<dbReference type="AlphaFoldDB" id="A0ABD0LBJ8"/>
<accession>A0ABD0LBJ8</accession>
<proteinExistence type="predicted"/>
<gene>
    <name evidence="2" type="ORF">BaRGS_00012117</name>
</gene>
<dbReference type="EMBL" id="JACVVK020000065">
    <property type="protein sequence ID" value="KAK7496710.1"/>
    <property type="molecule type" value="Genomic_DNA"/>
</dbReference>
<feature type="region of interest" description="Disordered" evidence="1">
    <location>
        <begin position="63"/>
        <end position="86"/>
    </location>
</feature>